<evidence type="ECO:0000256" key="2">
    <source>
        <dbReference type="SAM" id="Phobius"/>
    </source>
</evidence>
<keyword evidence="4" id="KW-1185">Reference proteome</keyword>
<organism evidence="3 4">
    <name type="scientific">Paraburkholderia haematera</name>
    <dbReference type="NCBI Taxonomy" id="2793077"/>
    <lineage>
        <taxon>Bacteria</taxon>
        <taxon>Pseudomonadati</taxon>
        <taxon>Pseudomonadota</taxon>
        <taxon>Betaproteobacteria</taxon>
        <taxon>Burkholderiales</taxon>
        <taxon>Burkholderiaceae</taxon>
        <taxon>Paraburkholderia</taxon>
    </lineage>
</organism>
<comment type="caution">
    <text evidence="3">The sequence shown here is derived from an EMBL/GenBank/DDBJ whole genome shotgun (WGS) entry which is preliminary data.</text>
</comment>
<evidence type="ECO:0000256" key="1">
    <source>
        <dbReference type="SAM" id="MobiDB-lite"/>
    </source>
</evidence>
<evidence type="ECO:0000313" key="4">
    <source>
        <dbReference type="Proteomes" id="UP000672526"/>
    </source>
</evidence>
<keyword evidence="2" id="KW-0472">Membrane</keyword>
<accession>A0ABM8SV85</accession>
<reference evidence="3 4" key="1">
    <citation type="submission" date="2021-02" db="EMBL/GenBank/DDBJ databases">
        <authorList>
            <person name="Vanwijnsberghe S."/>
        </authorList>
    </citation>
    <scope>NUCLEOTIDE SEQUENCE [LARGE SCALE GENOMIC DNA]</scope>
    <source>
        <strain evidence="3 4">LMG 31837</strain>
    </source>
</reference>
<feature type="region of interest" description="Disordered" evidence="1">
    <location>
        <begin position="44"/>
        <end position="63"/>
    </location>
</feature>
<proteinExistence type="predicted"/>
<dbReference type="EMBL" id="CAJNBK010000042">
    <property type="protein sequence ID" value="CAE6835451.1"/>
    <property type="molecule type" value="Genomic_DNA"/>
</dbReference>
<protein>
    <submittedName>
        <fullName evidence="3">Uncharacterized protein</fullName>
    </submittedName>
</protein>
<feature type="compositionally biased region" description="Polar residues" evidence="1">
    <location>
        <begin position="52"/>
        <end position="62"/>
    </location>
</feature>
<name>A0ABM8SV85_9BURK</name>
<dbReference type="Proteomes" id="UP000672526">
    <property type="component" value="Unassembled WGS sequence"/>
</dbReference>
<keyword evidence="2" id="KW-0812">Transmembrane</keyword>
<keyword evidence="2" id="KW-1133">Transmembrane helix</keyword>
<evidence type="ECO:0000313" key="3">
    <source>
        <dbReference type="EMBL" id="CAE6835451.1"/>
    </source>
</evidence>
<feature type="transmembrane region" description="Helical" evidence="2">
    <location>
        <begin position="15"/>
        <end position="34"/>
    </location>
</feature>
<gene>
    <name evidence="3" type="ORF">R69888_06747</name>
</gene>
<sequence>MSALRTRLRRCRGETLSLASSLVAIAIGSIAFWLGQPAHLFDGSAPSSASPTVTPLNRNSAPPTHGLLSLELLATMRRTSPELMPDHRPRAN</sequence>